<feature type="signal peptide" evidence="3">
    <location>
        <begin position="1"/>
        <end position="18"/>
    </location>
</feature>
<dbReference type="PANTHER" id="PTHR11474:SF125">
    <property type="entry name" value="N-ACETYL-6-HYDROXYTRYPTOPHAN OXIDASE IVOB-RELATED"/>
    <property type="match status" value="1"/>
</dbReference>
<dbReference type="InterPro" id="IPR050316">
    <property type="entry name" value="Tyrosinase/Hemocyanin"/>
</dbReference>
<evidence type="ECO:0000256" key="1">
    <source>
        <dbReference type="ARBA" id="ARBA00022723"/>
    </source>
</evidence>
<sequence length="396" mass="44188">MGSLRTLVLLASLLGAEAGNIKKRFSTLDVWRNGDFERDIVDQLADETFPKIAEWVEKTGSKCTLENAVQRKEWADLTIDERTDYISAVQCLMKLPPKAQTADVPGILNRYDDFVATHVLGIPVLHAPTNLFASHRYYIWAYEKALRDECGYKGYQPYMNYQRLQDPINSALFNGNETSMGGNGAAATYGGVFMPYPAPYNRIPAAGGGGCVTEGPFKDMVVSLGPFGTVLQGLPRNPQSNGLGSNPRCLRRDLNKYSAYGASANHSYSLVMDYPDVDAFYNRYLGSPFLRGDEYPWGLHSAGHYITGGDPGGDFYASPGDPTFWMHHASLDRLWWLWQMQEPETRLQAIPMVSTTRMTMEDAQKTVVDLKWSGEPRTLGELNDMMGSAPFCYIYV</sequence>
<reference evidence="5" key="1">
    <citation type="submission" date="2018-03" db="EMBL/GenBank/DDBJ databases">
        <authorList>
            <person name="Guldener U."/>
        </authorList>
    </citation>
    <scope>NUCLEOTIDE SEQUENCE</scope>
</reference>
<dbReference type="EMBL" id="ONZQ02000002">
    <property type="protein sequence ID" value="SPN98636.1"/>
    <property type="molecule type" value="Genomic_DNA"/>
</dbReference>
<proteinExistence type="predicted"/>
<dbReference type="PRINTS" id="PR00092">
    <property type="entry name" value="TYROSINASE"/>
</dbReference>
<dbReference type="GO" id="GO:0046872">
    <property type="term" value="F:metal ion binding"/>
    <property type="evidence" value="ECO:0007669"/>
    <property type="project" value="UniProtKB-KW"/>
</dbReference>
<dbReference type="AlphaFoldDB" id="A0AAE8MR11"/>
<evidence type="ECO:0000313" key="6">
    <source>
        <dbReference type="Proteomes" id="UP001187682"/>
    </source>
</evidence>
<protein>
    <submittedName>
        <fullName evidence="5">Related to monophenol monooxygenase (Tyrosinase)</fullName>
    </submittedName>
</protein>
<comment type="caution">
    <text evidence="5">The sequence shown here is derived from an EMBL/GenBank/DDBJ whole genome shotgun (WGS) entry which is preliminary data.</text>
</comment>
<evidence type="ECO:0000256" key="3">
    <source>
        <dbReference type="SAM" id="SignalP"/>
    </source>
</evidence>
<keyword evidence="3" id="KW-0732">Signal</keyword>
<dbReference type="Proteomes" id="UP001187682">
    <property type="component" value="Unassembled WGS sequence"/>
</dbReference>
<name>A0AAE8MR11_9PEZI</name>
<keyword evidence="6" id="KW-1185">Reference proteome</keyword>
<dbReference type="GO" id="GO:0004497">
    <property type="term" value="F:monooxygenase activity"/>
    <property type="evidence" value="ECO:0007669"/>
    <property type="project" value="UniProtKB-KW"/>
</dbReference>
<dbReference type="SUPFAM" id="SSF48056">
    <property type="entry name" value="Di-copper centre-containing domain"/>
    <property type="match status" value="1"/>
</dbReference>
<feature type="domain" description="Tyrosinase copper-binding" evidence="4">
    <location>
        <begin position="321"/>
        <end position="332"/>
    </location>
</feature>
<gene>
    <name evidence="5" type="ORF">DNG_01681</name>
</gene>
<evidence type="ECO:0000259" key="4">
    <source>
        <dbReference type="PROSITE" id="PS00498"/>
    </source>
</evidence>
<keyword evidence="2" id="KW-0560">Oxidoreductase</keyword>
<feature type="chain" id="PRO_5042161481" evidence="3">
    <location>
        <begin position="19"/>
        <end position="396"/>
    </location>
</feature>
<dbReference type="PANTHER" id="PTHR11474">
    <property type="entry name" value="TYROSINASE FAMILY MEMBER"/>
    <property type="match status" value="1"/>
</dbReference>
<keyword evidence="1" id="KW-0479">Metal-binding</keyword>
<dbReference type="InterPro" id="IPR002227">
    <property type="entry name" value="Tyrosinase_Cu-bd"/>
</dbReference>
<dbReference type="Gene3D" id="1.10.1280.10">
    <property type="entry name" value="Di-copper center containing domain from catechol oxidase"/>
    <property type="match status" value="1"/>
</dbReference>
<evidence type="ECO:0000313" key="5">
    <source>
        <dbReference type="EMBL" id="SPN98636.1"/>
    </source>
</evidence>
<accession>A0AAE8MR11</accession>
<dbReference type="Pfam" id="PF00264">
    <property type="entry name" value="Tyrosinase"/>
    <property type="match status" value="1"/>
</dbReference>
<organism evidence="5 6">
    <name type="scientific">Cephalotrichum gorgonifer</name>
    <dbReference type="NCBI Taxonomy" id="2041049"/>
    <lineage>
        <taxon>Eukaryota</taxon>
        <taxon>Fungi</taxon>
        <taxon>Dikarya</taxon>
        <taxon>Ascomycota</taxon>
        <taxon>Pezizomycotina</taxon>
        <taxon>Sordariomycetes</taxon>
        <taxon>Hypocreomycetidae</taxon>
        <taxon>Microascales</taxon>
        <taxon>Microascaceae</taxon>
        <taxon>Cephalotrichum</taxon>
    </lineage>
</organism>
<dbReference type="InterPro" id="IPR008922">
    <property type="entry name" value="Di-copper_centre_dom_sf"/>
</dbReference>
<dbReference type="PROSITE" id="PS00498">
    <property type="entry name" value="TYROSINASE_2"/>
    <property type="match status" value="1"/>
</dbReference>
<keyword evidence="5" id="KW-0503">Monooxygenase</keyword>
<evidence type="ECO:0000256" key="2">
    <source>
        <dbReference type="ARBA" id="ARBA00023002"/>
    </source>
</evidence>